<dbReference type="GO" id="GO:0031177">
    <property type="term" value="F:phosphopantetheine binding"/>
    <property type="evidence" value="ECO:0007669"/>
    <property type="project" value="TreeGrafter"/>
</dbReference>
<protein>
    <submittedName>
        <fullName evidence="2">AMP-binding enzyme</fullName>
    </submittedName>
</protein>
<name>A0A1H1WIP4_9GAMM</name>
<dbReference type="GO" id="GO:0044550">
    <property type="term" value="P:secondary metabolite biosynthetic process"/>
    <property type="evidence" value="ECO:0007669"/>
    <property type="project" value="TreeGrafter"/>
</dbReference>
<dbReference type="OrthoDB" id="9757559at2"/>
<feature type="domain" description="AMP-dependent synthetase/ligase" evidence="1">
    <location>
        <begin position="18"/>
        <end position="114"/>
    </location>
</feature>
<dbReference type="Pfam" id="PF00501">
    <property type="entry name" value="AMP-binding"/>
    <property type="match status" value="1"/>
</dbReference>
<evidence type="ECO:0000313" key="3">
    <source>
        <dbReference type="Proteomes" id="UP000243426"/>
    </source>
</evidence>
<dbReference type="InterPro" id="IPR042099">
    <property type="entry name" value="ANL_N_sf"/>
</dbReference>
<evidence type="ECO:0000259" key="1">
    <source>
        <dbReference type="Pfam" id="PF00501"/>
    </source>
</evidence>
<dbReference type="GO" id="GO:0005737">
    <property type="term" value="C:cytoplasm"/>
    <property type="evidence" value="ECO:0007669"/>
    <property type="project" value="TreeGrafter"/>
</dbReference>
<evidence type="ECO:0000313" key="2">
    <source>
        <dbReference type="EMBL" id="SDS97188.1"/>
    </source>
</evidence>
<dbReference type="GO" id="GO:0043041">
    <property type="term" value="P:amino acid activation for nonribosomal peptide biosynthetic process"/>
    <property type="evidence" value="ECO:0007669"/>
    <property type="project" value="TreeGrafter"/>
</dbReference>
<dbReference type="SUPFAM" id="SSF56801">
    <property type="entry name" value="Acetyl-CoA synthetase-like"/>
    <property type="match status" value="1"/>
</dbReference>
<dbReference type="EMBL" id="LT629748">
    <property type="protein sequence ID" value="SDS97188.1"/>
    <property type="molecule type" value="Genomic_DNA"/>
</dbReference>
<accession>A0A1H1WIP4</accession>
<dbReference type="PANTHER" id="PTHR45527">
    <property type="entry name" value="NONRIBOSOMAL PEPTIDE SYNTHETASE"/>
    <property type="match status" value="1"/>
</dbReference>
<sequence length="285" mass="31252">MRRFDDSSSDSTLGSHLRAVCQRQAGLAALGCDGEQRSYGWLAARAAYMADRLTEHGVRSGDRVGVCLERSAELVVMLLACIRSGVCFVPLEPTLPLPRLRSMARRVNVQLVVMGAPLRDAFPMPVLGLRPGLGNGDNWPEQNKQLAVCLLPAEVTGRGDLQLSHQELAGYLQRITQRAQACAGTRWLAASALTDEAALLEILGPLWVGGYIEITPTVLHNRPGELAALLQRRQDINTLQGDVSFWERLLKTGWRGHCGFQALCAGAELGRRRLERLWLPPARSS</sequence>
<dbReference type="RefSeq" id="WP_090275130.1">
    <property type="nucleotide sequence ID" value="NZ_LT629748.1"/>
</dbReference>
<dbReference type="AlphaFoldDB" id="A0A1H1WIP4"/>
<gene>
    <name evidence="2" type="ORF">SAMN05216198_3294</name>
</gene>
<organism evidence="2 3">
    <name type="scientific">Halopseudomonas litoralis</name>
    <dbReference type="NCBI Taxonomy" id="797277"/>
    <lineage>
        <taxon>Bacteria</taxon>
        <taxon>Pseudomonadati</taxon>
        <taxon>Pseudomonadota</taxon>
        <taxon>Gammaproteobacteria</taxon>
        <taxon>Pseudomonadales</taxon>
        <taxon>Pseudomonadaceae</taxon>
        <taxon>Halopseudomonas</taxon>
    </lineage>
</organism>
<dbReference type="Gene3D" id="3.40.50.12780">
    <property type="entry name" value="N-terminal domain of ligase-like"/>
    <property type="match status" value="2"/>
</dbReference>
<dbReference type="Proteomes" id="UP000243426">
    <property type="component" value="Chromosome I"/>
</dbReference>
<dbReference type="STRING" id="797277.SAMN05216198_3294"/>
<reference evidence="3" key="1">
    <citation type="submission" date="2016-10" db="EMBL/GenBank/DDBJ databases">
        <authorList>
            <person name="Varghese N."/>
            <person name="Submissions S."/>
        </authorList>
    </citation>
    <scope>NUCLEOTIDE SEQUENCE [LARGE SCALE GENOMIC DNA]</scope>
    <source>
        <strain evidence="3">2SM5</strain>
    </source>
</reference>
<proteinExistence type="predicted"/>
<dbReference type="InterPro" id="IPR000873">
    <property type="entry name" value="AMP-dep_synth/lig_dom"/>
</dbReference>
<keyword evidence="3" id="KW-1185">Reference proteome</keyword>
<dbReference type="PANTHER" id="PTHR45527:SF1">
    <property type="entry name" value="FATTY ACID SYNTHASE"/>
    <property type="match status" value="1"/>
</dbReference>